<protein>
    <recommendedName>
        <fullName evidence="4">Carrier domain-containing protein</fullName>
    </recommendedName>
</protein>
<dbReference type="InterPro" id="IPR025110">
    <property type="entry name" value="AMP-bd_C"/>
</dbReference>
<feature type="domain" description="Carrier" evidence="4">
    <location>
        <begin position="975"/>
        <end position="1053"/>
    </location>
</feature>
<dbReference type="PROSITE" id="PS00455">
    <property type="entry name" value="AMP_BINDING"/>
    <property type="match status" value="1"/>
</dbReference>
<dbReference type="Pfam" id="PF00550">
    <property type="entry name" value="PP-binding"/>
    <property type="match status" value="2"/>
</dbReference>
<dbReference type="Gene3D" id="1.10.1200.10">
    <property type="entry name" value="ACP-like"/>
    <property type="match status" value="1"/>
</dbReference>
<dbReference type="Gene3D" id="3.30.300.30">
    <property type="match status" value="2"/>
</dbReference>
<dbReference type="Gene3D" id="2.30.38.10">
    <property type="entry name" value="Luciferase, Domain 3"/>
    <property type="match status" value="1"/>
</dbReference>
<keyword evidence="6" id="KW-1185">Reference proteome</keyword>
<dbReference type="InterPro" id="IPR045851">
    <property type="entry name" value="AMP-bd_C_sf"/>
</dbReference>
<evidence type="ECO:0000313" key="5">
    <source>
        <dbReference type="EMBL" id="GAA0544079.1"/>
    </source>
</evidence>
<comment type="cofactor">
    <cofactor evidence="1">
        <name>pantetheine 4'-phosphate</name>
        <dbReference type="ChEBI" id="CHEBI:47942"/>
    </cofactor>
</comment>
<comment type="caution">
    <text evidence="5">The sequence shown here is derived from an EMBL/GenBank/DDBJ whole genome shotgun (WGS) entry which is preliminary data.</text>
</comment>
<dbReference type="InterPro" id="IPR023213">
    <property type="entry name" value="CAT-like_dom_sf"/>
</dbReference>
<dbReference type="Pfam" id="PF00975">
    <property type="entry name" value="Thioesterase"/>
    <property type="match status" value="1"/>
</dbReference>
<dbReference type="Gene3D" id="3.40.50.980">
    <property type="match status" value="2"/>
</dbReference>
<dbReference type="InterPro" id="IPR036736">
    <property type="entry name" value="ACP-like_sf"/>
</dbReference>
<sequence length="2385" mass="257255">MSTTRSAIEDVLPLSPLQQGLLFHATFDEHDPDAVDVYVAQLVLDVEGPLDLDRMRAAVTELTARHPVLRTAIVRDFGDPVQVVLREVEVPWTSVDLSGRADARAEADRLVQRDRLDRFTLDTAPLIRFTAIALGPEHHRLVLTNHHIISDGWSTPLLMRDLFALYAAGGRSTAPELPASRPYRDYLAWLQQQDDTASLRAWTSALEGVEEPTLLAPSAHGGSPALPEEVVEALPDGLVSELRGLAQRLGVTLNTVLQVGWGLLVGQLTGGGDVVFGTTVSGRPPDLPGVESMVGLFINTVPVRVRVRPGEPVSGLLSRVQAEQVSLMDHHHVGLAAIQSALGAGRGELFDSLVVFESFPFGTESINEAQRAAGLRCTSVERPIATHYPLTLMAMPTGDSLELTLKYRPDAYDAGEARTLLDRLVVVLEGIAADPDAPAGAVDVLAGDRRAELLSAGRAEPVDVPARTLPELFADQVRRTPDAVAVVSGQDELTYAELDARANSLAQRLTRAGIGPEDRVALLVPRSADLVVAVLGVLKSGAAYVPIDPDHPADRIRFVLGDAAPAALVAGGDLAELPDVRVPLFHVTAPSSADDSPAGAPQVAPPDVDQPAYVIYTSGSTGTPKGVVVSHRNVVGLFAATESLFQFGPEDVWTLFHSYAFDFSVWELWGPLLHGGRLVVVPREVTRSPADFLRLLAEHRVTVLNQTPSAFEELSRADADAPGTALALRVVVFGGEALEPTRLASWYERHGDSTPLLVNMYGITETTVHVSYLALDGSHATSPASAIGRGLPGLSTYLLDEALRPVPDGVVGELYVGGAQLARGYLGRPGLTATRFVADPFGAPGERLYRTGDLARRAGDGRLEYVGRADDQVKIRGFRIEPAEISSVLATHPDVSRCAVVARHGAQGGAYLVVYVVGESVDPAALRGYLAARLPEHMVPAAFVELESLPLTGNGKLDRRALPAPEFGSTAPSREPATDTERVLAELFADVLGRDEGTPVGVDESFFSLGGHSLLATRLVSRIRSRLGQEIGVRAVFDHPTVAGLARVVEGTDTDLRPSPQSADRRPTRLPLSFAQQRLWFLYCFDGPTPNYNIPFALRISGELDVPALRKALGDVVERHESLRTVIASDDEGPYQCILDPAECRPEVPMGEVGSEEQLTAVLAEEARYPFELDRDLPIRCRLWRLADDQHVLTVVLHHIAGDGWSTDVLLDDLSVAYRARRTNREPEWSPLSVQYADYALWQRDLLGSDDDPDSLGATQIRYWQEALEGLGEELALPADRPRPRQPSYRGDLVRGSLDATTAAGLRALSAELGASEFMVAQAAVAVTLAKLGAGSDVPLGAPIAGRTDESLSGLVGFFVNTLVVRNDVSGNPTLREVAGRTRDVVLAGLEHQDVPFERLVEVLNPERTPSRHPLFQVMVVHETAPERGALDELDARLLVPDLGIAKFDLSFRFRAAPDRSGLDVEIAYSTDLFDEDTVESMLTRLRRVLEVMATAPDTRIGAVDVLSGAERHQLLQEFNDTDAPVPETTLPELFAEQVRRTPDEVAVVGAGTRLTYAELDTRAAALAARLAARGMGPEQIVGLHLDRSPELVVALLAVLRCGAAFAPVEPSLPAARVAELCRTSGTRLVLTTQAGRADLPELDGVDVLAVDGDEAAAEPPAEHEVRPPLTGDNLAYVIYTSGTTGRQKGAMIRHRPICFRLLWQARLLGFGPGDAALFKAPLGFDISVNEIFLPLVTGARVVIAEPGVERDAEQLLEIIREHRVTFAYLVSSVLDVMLGLPGIEDVAGSLKHVWCGGEALTPELFARFRRQLADSVMYHGYGPAEATIGVSHEFYRPGTERASVSIGRPNPNTRMYVLDEHLQPVPVGVQGELYVAGLQLGRGYVNAPALTASRFVADPFGPAGERMYRTGDLACWTAGGTLEFRGRADHQVKIRGMRVELQEVESVLSEHPAVRQAVVVTARSRSDVGLLVAYCTTTDESVTGDGLRGWLRGRLPEHMVPAAVVCLPRFPLMPSGKVDRRSLPMPELGSAVAYRDPATPTEKALSALFGEILGVDRVGADDSFFELGGYSLLATRLVARVQAELGVEVALRTVFDAPTVADLARIIDVGDVAALPAGSRSGGAFAPLLPLRRTGRNPGLFCVHPKLGLAWMYSGLLPHLGRERPVYGLQATGIDPDHRQAPDITYLAHTYAERIVEQQPEGPYYLLGWSLGGRIAQLAGCVLESWGHEVPLLVLLDAHAEVGGAVADDDAPPDRSTLYHRWLERAGYDVSGLEPTEVTPATVRRYAAEFGGVFGGLDEEDIHELVNSLLAITRIDRSAEPGVFGGEVLFFSARGGDSKAIDEWRPYLTGTVHEHEVDFDHDDLMAPNSLAQIGPVVAEHLRGR</sequence>
<dbReference type="EMBL" id="BAAAGS010000037">
    <property type="protein sequence ID" value="GAA0544079.1"/>
    <property type="molecule type" value="Genomic_DNA"/>
</dbReference>
<dbReference type="SUPFAM" id="SSF53474">
    <property type="entry name" value="alpha/beta-Hydrolases"/>
    <property type="match status" value="1"/>
</dbReference>
<dbReference type="Pfam" id="PF00668">
    <property type="entry name" value="Condensation"/>
    <property type="match status" value="2"/>
</dbReference>
<dbReference type="CDD" id="cd17646">
    <property type="entry name" value="A_NRPS_AB3403-like"/>
    <property type="match status" value="1"/>
</dbReference>
<dbReference type="SUPFAM" id="SSF52777">
    <property type="entry name" value="CoA-dependent acyltransferases"/>
    <property type="match status" value="4"/>
</dbReference>
<dbReference type="Gene3D" id="3.40.50.12780">
    <property type="entry name" value="N-terminal domain of ligase-like"/>
    <property type="match status" value="1"/>
</dbReference>
<dbReference type="PANTHER" id="PTHR45527">
    <property type="entry name" value="NONRIBOSOMAL PEPTIDE SYNTHETASE"/>
    <property type="match status" value="1"/>
</dbReference>
<dbReference type="Proteomes" id="UP001500729">
    <property type="component" value="Unassembled WGS sequence"/>
</dbReference>
<evidence type="ECO:0000259" key="4">
    <source>
        <dbReference type="PROSITE" id="PS50075"/>
    </source>
</evidence>
<dbReference type="InterPro" id="IPR001031">
    <property type="entry name" value="Thioesterase"/>
</dbReference>
<dbReference type="PROSITE" id="PS50075">
    <property type="entry name" value="CARRIER"/>
    <property type="match status" value="2"/>
</dbReference>
<dbReference type="InterPro" id="IPR020802">
    <property type="entry name" value="TesA-like"/>
</dbReference>
<dbReference type="InterPro" id="IPR020845">
    <property type="entry name" value="AMP-binding_CS"/>
</dbReference>
<dbReference type="Gene3D" id="3.40.50.1820">
    <property type="entry name" value="alpha/beta hydrolase"/>
    <property type="match status" value="1"/>
</dbReference>
<evidence type="ECO:0000256" key="3">
    <source>
        <dbReference type="ARBA" id="ARBA00022553"/>
    </source>
</evidence>
<dbReference type="SUPFAM" id="SSF56801">
    <property type="entry name" value="Acetyl-CoA synthetase-like"/>
    <property type="match status" value="2"/>
</dbReference>
<keyword evidence="3" id="KW-0597">Phosphoprotein</keyword>
<reference evidence="6" key="1">
    <citation type="journal article" date="2019" name="Int. J. Syst. Evol. Microbiol.">
        <title>The Global Catalogue of Microorganisms (GCM) 10K type strain sequencing project: providing services to taxonomists for standard genome sequencing and annotation.</title>
        <authorList>
            <consortium name="The Broad Institute Genomics Platform"/>
            <consortium name="The Broad Institute Genome Sequencing Center for Infectious Disease"/>
            <person name="Wu L."/>
            <person name="Ma J."/>
        </authorList>
    </citation>
    <scope>NUCLEOTIDE SEQUENCE [LARGE SCALE GENOMIC DNA]</scope>
    <source>
        <strain evidence="6">JCM 10303</strain>
    </source>
</reference>
<dbReference type="Pfam" id="PF13193">
    <property type="entry name" value="AMP-binding_C"/>
    <property type="match status" value="2"/>
</dbReference>
<evidence type="ECO:0000313" key="6">
    <source>
        <dbReference type="Proteomes" id="UP001500729"/>
    </source>
</evidence>
<name>A0ABP3NGD6_SACER</name>
<dbReference type="CDD" id="cd19540">
    <property type="entry name" value="LCL_NRPS-like"/>
    <property type="match status" value="1"/>
</dbReference>
<organism evidence="5 6">
    <name type="scientific">Saccharopolyspora erythraea</name>
    <name type="common">Streptomyces erythraeus</name>
    <dbReference type="NCBI Taxonomy" id="1836"/>
    <lineage>
        <taxon>Bacteria</taxon>
        <taxon>Bacillati</taxon>
        <taxon>Actinomycetota</taxon>
        <taxon>Actinomycetes</taxon>
        <taxon>Pseudonocardiales</taxon>
        <taxon>Pseudonocardiaceae</taxon>
        <taxon>Saccharopolyspora</taxon>
    </lineage>
</organism>
<dbReference type="SMART" id="SM00824">
    <property type="entry name" value="PKS_TE"/>
    <property type="match status" value="1"/>
</dbReference>
<accession>A0ABP3NGD6</accession>
<dbReference type="NCBIfam" id="NF003417">
    <property type="entry name" value="PRK04813.1"/>
    <property type="match status" value="2"/>
</dbReference>
<dbReference type="InterPro" id="IPR001242">
    <property type="entry name" value="Condensation_dom"/>
</dbReference>
<dbReference type="CDD" id="cd17643">
    <property type="entry name" value="A_NRPS_Cytc1-like"/>
    <property type="match status" value="1"/>
</dbReference>
<dbReference type="InterPro" id="IPR010071">
    <property type="entry name" value="AA_adenyl_dom"/>
</dbReference>
<dbReference type="PROSITE" id="PS00012">
    <property type="entry name" value="PHOSPHOPANTETHEINE"/>
    <property type="match status" value="1"/>
</dbReference>
<dbReference type="InterPro" id="IPR042099">
    <property type="entry name" value="ANL_N_sf"/>
</dbReference>
<dbReference type="InterPro" id="IPR029058">
    <property type="entry name" value="AB_hydrolase_fold"/>
</dbReference>
<dbReference type="Pfam" id="PF00501">
    <property type="entry name" value="AMP-binding"/>
    <property type="match status" value="2"/>
</dbReference>
<proteinExistence type="predicted"/>
<dbReference type="InterPro" id="IPR020806">
    <property type="entry name" value="PKS_PP-bd"/>
</dbReference>
<dbReference type="NCBIfam" id="TIGR01733">
    <property type="entry name" value="AA-adenyl-dom"/>
    <property type="match status" value="2"/>
</dbReference>
<dbReference type="InterPro" id="IPR009081">
    <property type="entry name" value="PP-bd_ACP"/>
</dbReference>
<dbReference type="Gene3D" id="3.30.559.10">
    <property type="entry name" value="Chloramphenicol acetyltransferase-like domain"/>
    <property type="match status" value="2"/>
</dbReference>
<dbReference type="SUPFAM" id="SSF47336">
    <property type="entry name" value="ACP-like"/>
    <property type="match status" value="2"/>
</dbReference>
<feature type="domain" description="Carrier" evidence="4">
    <location>
        <begin position="2037"/>
        <end position="2112"/>
    </location>
</feature>
<dbReference type="SMART" id="SM00823">
    <property type="entry name" value="PKS_PP"/>
    <property type="match status" value="2"/>
</dbReference>
<evidence type="ECO:0000256" key="2">
    <source>
        <dbReference type="ARBA" id="ARBA00022450"/>
    </source>
</evidence>
<dbReference type="PANTHER" id="PTHR45527:SF1">
    <property type="entry name" value="FATTY ACID SYNTHASE"/>
    <property type="match status" value="1"/>
</dbReference>
<evidence type="ECO:0000256" key="1">
    <source>
        <dbReference type="ARBA" id="ARBA00001957"/>
    </source>
</evidence>
<dbReference type="InterPro" id="IPR000873">
    <property type="entry name" value="AMP-dep_synth/lig_dom"/>
</dbReference>
<dbReference type="CDD" id="cd19543">
    <property type="entry name" value="DCL_NRPS"/>
    <property type="match status" value="1"/>
</dbReference>
<dbReference type="Gene3D" id="3.30.559.30">
    <property type="entry name" value="Nonribosomal peptide synthetase, condensation domain"/>
    <property type="match status" value="2"/>
</dbReference>
<gene>
    <name evidence="5" type="ORF">GCM10009533_48770</name>
</gene>
<keyword evidence="2" id="KW-0596">Phosphopantetheine</keyword>
<dbReference type="InterPro" id="IPR006162">
    <property type="entry name" value="Ppantetheine_attach_site"/>
</dbReference>
<dbReference type="RefSeq" id="WP_011873793.1">
    <property type="nucleotide sequence ID" value="NZ_BAAAGS010000037.1"/>
</dbReference>